<dbReference type="SUPFAM" id="SSF141255">
    <property type="entry name" value="YccV-like"/>
    <property type="match status" value="1"/>
</dbReference>
<reference evidence="2" key="1">
    <citation type="submission" date="2018-05" db="EMBL/GenBank/DDBJ databases">
        <authorList>
            <person name="Lanie J.A."/>
            <person name="Ng W.-L."/>
            <person name="Kazmierczak K.M."/>
            <person name="Andrzejewski T.M."/>
            <person name="Davidsen T.M."/>
            <person name="Wayne K.J."/>
            <person name="Tettelin H."/>
            <person name="Glass J.I."/>
            <person name="Rusch D."/>
            <person name="Podicherti R."/>
            <person name="Tsui H.-C.T."/>
            <person name="Winkler M.E."/>
        </authorList>
    </citation>
    <scope>NUCLEOTIDE SEQUENCE</scope>
</reference>
<dbReference type="InterPro" id="IPR036623">
    <property type="entry name" value="Hemimethylated_DNA-bd_sf"/>
</dbReference>
<proteinExistence type="predicted"/>
<dbReference type="NCBIfam" id="TIGR02097">
    <property type="entry name" value="yccV"/>
    <property type="match status" value="1"/>
</dbReference>
<protein>
    <recommendedName>
        <fullName evidence="1">Hemimethylated DNA-binding domain-containing protein</fullName>
    </recommendedName>
</protein>
<dbReference type="EMBL" id="UINC01117982">
    <property type="protein sequence ID" value="SVC90794.1"/>
    <property type="molecule type" value="Genomic_DNA"/>
</dbReference>
<accession>A0A382QZ71</accession>
<evidence type="ECO:0000313" key="2">
    <source>
        <dbReference type="EMBL" id="SVC90794.1"/>
    </source>
</evidence>
<dbReference type="AlphaFoldDB" id="A0A382QZ71"/>
<feature type="domain" description="Hemimethylated DNA-binding" evidence="1">
    <location>
        <begin position="3"/>
        <end position="99"/>
    </location>
</feature>
<organism evidence="2">
    <name type="scientific">marine metagenome</name>
    <dbReference type="NCBI Taxonomy" id="408172"/>
    <lineage>
        <taxon>unclassified sequences</taxon>
        <taxon>metagenomes</taxon>
        <taxon>ecological metagenomes</taxon>
    </lineage>
</organism>
<gene>
    <name evidence="2" type="ORF">METZ01_LOCUS343648</name>
</gene>
<dbReference type="InterPro" id="IPR011722">
    <property type="entry name" value="Hemimethylated_DNA-bd_dom"/>
</dbReference>
<dbReference type="Gene3D" id="2.30.30.390">
    <property type="entry name" value="Hemimethylated DNA-binding domain"/>
    <property type="match status" value="1"/>
</dbReference>
<dbReference type="Pfam" id="PF08755">
    <property type="entry name" value="YccV-like"/>
    <property type="match status" value="1"/>
</dbReference>
<sequence>MAKAEFKSGQIITHKLFNYRGVILKVDQTFKLTDEWYEMMAKSKPPKDKPWYHVLVHEKDHTTYVAERNLYLDELVKKIIHPVLPFYFTEIKDGVYQKTLNWEGEFPL</sequence>
<evidence type="ECO:0000259" key="1">
    <source>
        <dbReference type="SMART" id="SM00992"/>
    </source>
</evidence>
<dbReference type="GO" id="GO:0003677">
    <property type="term" value="F:DNA binding"/>
    <property type="evidence" value="ECO:0007669"/>
    <property type="project" value="InterPro"/>
</dbReference>
<dbReference type="SMART" id="SM00992">
    <property type="entry name" value="YccV-like"/>
    <property type="match status" value="1"/>
</dbReference>
<feature type="non-terminal residue" evidence="2">
    <location>
        <position position="108"/>
    </location>
</feature>
<name>A0A382QZ71_9ZZZZ</name>